<name>A0A7G6E052_THEFR</name>
<dbReference type="EMBL" id="CP045798">
    <property type="protein sequence ID" value="QNB45456.1"/>
    <property type="molecule type" value="Genomic_DNA"/>
</dbReference>
<reference evidence="1 2" key="1">
    <citation type="journal article" date="2019" name="Front. Microbiol.">
        <title>Thermoanaerosceptrum fracticalcis gen. nov. sp. nov., a Novel Fumarate-Fermenting Microorganism From a Deep Fractured Carbonate Aquifer of the US Great Basin.</title>
        <authorList>
            <person name="Hamilton-Brehm S.D."/>
            <person name="Stewart L.E."/>
            <person name="Zavarin M."/>
            <person name="Caldwell M."/>
            <person name="Lawson P.A."/>
            <person name="Onstott T.C."/>
            <person name="Grzymski J."/>
            <person name="Neveux I."/>
            <person name="Lollar B.S."/>
            <person name="Russell C.E."/>
            <person name="Moser D.P."/>
        </authorList>
    </citation>
    <scope>NUCLEOTIDE SEQUENCE [LARGE SCALE GENOMIC DNA]</scope>
    <source>
        <strain evidence="1 2">DRI-13</strain>
    </source>
</reference>
<dbReference type="AlphaFoldDB" id="A0A7G6E052"/>
<dbReference type="KEGG" id="tfr:BR63_03450"/>
<proteinExistence type="predicted"/>
<sequence>MERHVNLSKKRAVGTGFDTNDRKVAIEEGKKLKAKTAQEIVEEFLETLPNPDDIFKMVVFSLAKGDTEKAMALTKTFEVAASLLFSENDAETAAKNMLRAASELAQKIAKKNNTPLN</sequence>
<gene>
    <name evidence="1" type="ORF">BR63_03450</name>
</gene>
<evidence type="ECO:0000313" key="2">
    <source>
        <dbReference type="Proteomes" id="UP000515847"/>
    </source>
</evidence>
<evidence type="ECO:0000313" key="1">
    <source>
        <dbReference type="EMBL" id="QNB45456.1"/>
    </source>
</evidence>
<dbReference type="Proteomes" id="UP000515847">
    <property type="component" value="Chromosome"/>
</dbReference>
<accession>A0A7G6E052</accession>
<protein>
    <submittedName>
        <fullName evidence="1">Uncharacterized protein</fullName>
    </submittedName>
</protein>
<keyword evidence="2" id="KW-1185">Reference proteome</keyword>
<organism evidence="1 2">
    <name type="scientific">Thermanaerosceptrum fracticalcis</name>
    <dbReference type="NCBI Taxonomy" id="1712410"/>
    <lineage>
        <taxon>Bacteria</taxon>
        <taxon>Bacillati</taxon>
        <taxon>Bacillota</taxon>
        <taxon>Clostridia</taxon>
        <taxon>Eubacteriales</taxon>
        <taxon>Peptococcaceae</taxon>
        <taxon>Thermanaerosceptrum</taxon>
    </lineage>
</organism>